<organism evidence="9">
    <name type="scientific">uncultured Desulfovibrio sp</name>
    <dbReference type="NCBI Taxonomy" id="167968"/>
    <lineage>
        <taxon>Bacteria</taxon>
        <taxon>Pseudomonadati</taxon>
        <taxon>Thermodesulfobacteriota</taxon>
        <taxon>Desulfovibrionia</taxon>
        <taxon>Desulfovibrionales</taxon>
        <taxon>Desulfovibrionaceae</taxon>
        <taxon>Desulfovibrio</taxon>
        <taxon>environmental samples</taxon>
    </lineage>
</organism>
<proteinExistence type="predicted"/>
<dbReference type="EC" id="2.1.1.33" evidence="3"/>
<comment type="function">
    <text evidence="2">Catalyzes the formation of N(7)-methylguanine at position 46 (m7G46) in tRNA.</text>
</comment>
<name>A0A212L5G4_9BACT</name>
<protein>
    <recommendedName>
        <fullName evidence="3">tRNA (guanine(46)-N(7))-methyltransferase</fullName>
        <ecNumber evidence="3">2.1.1.33</ecNumber>
    </recommendedName>
</protein>
<sequence>MQEPLSQHIIEARQRFPRGLEQPEGSLRFGADALLLAAFAARHLPPEKPGPDKREPDKREPDKHPEKPRPDAANPGPTLVAELGCGCGAALLGLAMMRPHVCGLGLEREQPLVKAAEGNAARLGLSNHLHFVELDLADGAALSALCVPAQLSDTMEPRAASPSRHKAGMEQHRGVIQPASNKLDAVLANPPYDRGGRSSPRHMRERALRTSTDADSRTSALDTFCRAAATLLRHQGRFFCIYDAQALPRLCVALNAVRLGVRRILPVQSHRGGPALRVLVEARKNAAHDTVLETPLILHDAPETNAPKTSAPGTNVAEINVLGDNAPCSFEPRSNALCDSKPCGSRPCAGGPLWSAAALTFCPWLGVADADHTAAAVSPSTADNAFHRTKTKSRV</sequence>
<dbReference type="RefSeq" id="WP_179980366.1">
    <property type="nucleotide sequence ID" value="NZ_LT608333.1"/>
</dbReference>
<dbReference type="GO" id="GO:0008176">
    <property type="term" value="F:tRNA (guanine(46)-N7)-methyltransferase activity"/>
    <property type="evidence" value="ECO:0007669"/>
    <property type="project" value="UniProtKB-EC"/>
</dbReference>
<dbReference type="InterPro" id="IPR050210">
    <property type="entry name" value="tRNA_Adenine-N(6)_MTase"/>
</dbReference>
<comment type="catalytic activity">
    <reaction evidence="1">
        <text>guanosine(46) in tRNA + S-adenosyl-L-methionine = N(7)-methylguanosine(46) in tRNA + S-adenosyl-L-homocysteine</text>
        <dbReference type="Rhea" id="RHEA:42708"/>
        <dbReference type="Rhea" id="RHEA-COMP:10188"/>
        <dbReference type="Rhea" id="RHEA-COMP:10189"/>
        <dbReference type="ChEBI" id="CHEBI:57856"/>
        <dbReference type="ChEBI" id="CHEBI:59789"/>
        <dbReference type="ChEBI" id="CHEBI:74269"/>
        <dbReference type="ChEBI" id="CHEBI:74480"/>
        <dbReference type="EC" id="2.1.1.33"/>
    </reaction>
</comment>
<dbReference type="Pfam" id="PF02390">
    <property type="entry name" value="Methyltransf_4"/>
    <property type="match status" value="1"/>
</dbReference>
<dbReference type="PANTHER" id="PTHR47739:SF1">
    <property type="entry name" value="TRNA1(VAL) (ADENINE(37)-N6)-METHYLTRANSFERASE"/>
    <property type="match status" value="1"/>
</dbReference>
<feature type="compositionally biased region" description="Basic and acidic residues" evidence="8">
    <location>
        <begin position="44"/>
        <end position="70"/>
    </location>
</feature>
<evidence type="ECO:0000256" key="8">
    <source>
        <dbReference type="SAM" id="MobiDB-lite"/>
    </source>
</evidence>
<dbReference type="Gene3D" id="3.40.50.150">
    <property type="entry name" value="Vaccinia Virus protein VP39"/>
    <property type="match status" value="1"/>
</dbReference>
<gene>
    <name evidence="9" type="ORF">KL86DES1_20826</name>
</gene>
<feature type="region of interest" description="Disordered" evidence="8">
    <location>
        <begin position="1"/>
        <end position="24"/>
    </location>
</feature>
<feature type="region of interest" description="Disordered" evidence="8">
    <location>
        <begin position="191"/>
        <end position="213"/>
    </location>
</feature>
<keyword evidence="6" id="KW-0949">S-adenosyl-L-methionine</keyword>
<accession>A0A212L5G4</accession>
<evidence type="ECO:0000256" key="1">
    <source>
        <dbReference type="ARBA" id="ARBA00000142"/>
    </source>
</evidence>
<dbReference type="PANTHER" id="PTHR47739">
    <property type="entry name" value="TRNA1(VAL) (ADENINE(37)-N6)-METHYLTRANSFERASE"/>
    <property type="match status" value="1"/>
</dbReference>
<evidence type="ECO:0000313" key="9">
    <source>
        <dbReference type="EMBL" id="SCM72768.1"/>
    </source>
</evidence>
<keyword evidence="7" id="KW-0819">tRNA processing</keyword>
<reference evidence="9" key="1">
    <citation type="submission" date="2016-08" db="EMBL/GenBank/DDBJ databases">
        <authorList>
            <person name="Seilhamer J.J."/>
        </authorList>
    </citation>
    <scope>NUCLEOTIDE SEQUENCE</scope>
    <source>
        <strain evidence="9">86-1</strain>
    </source>
</reference>
<dbReference type="InterPro" id="IPR003358">
    <property type="entry name" value="tRNA_(Gua-N-7)_MeTrfase_Trmb"/>
</dbReference>
<evidence type="ECO:0000256" key="3">
    <source>
        <dbReference type="ARBA" id="ARBA00011977"/>
    </source>
</evidence>
<evidence type="ECO:0000256" key="6">
    <source>
        <dbReference type="ARBA" id="ARBA00022691"/>
    </source>
</evidence>
<dbReference type="AlphaFoldDB" id="A0A212L5G4"/>
<feature type="region of interest" description="Disordered" evidence="8">
    <location>
        <begin position="40"/>
        <end position="77"/>
    </location>
</feature>
<dbReference type="InterPro" id="IPR029063">
    <property type="entry name" value="SAM-dependent_MTases_sf"/>
</dbReference>
<keyword evidence="5" id="KW-0808">Transferase</keyword>
<evidence type="ECO:0000256" key="7">
    <source>
        <dbReference type="ARBA" id="ARBA00022694"/>
    </source>
</evidence>
<dbReference type="SUPFAM" id="SSF53335">
    <property type="entry name" value="S-adenosyl-L-methionine-dependent methyltransferases"/>
    <property type="match status" value="1"/>
</dbReference>
<keyword evidence="4" id="KW-0489">Methyltransferase</keyword>
<dbReference type="EMBL" id="FMJC01000002">
    <property type="protein sequence ID" value="SCM72768.1"/>
    <property type="molecule type" value="Genomic_DNA"/>
</dbReference>
<evidence type="ECO:0000256" key="4">
    <source>
        <dbReference type="ARBA" id="ARBA00022603"/>
    </source>
</evidence>
<evidence type="ECO:0000256" key="5">
    <source>
        <dbReference type="ARBA" id="ARBA00022679"/>
    </source>
</evidence>
<evidence type="ECO:0000256" key="2">
    <source>
        <dbReference type="ARBA" id="ARBA00003015"/>
    </source>
</evidence>